<comment type="caution">
    <text evidence="1">The sequence shown here is derived from an EMBL/GenBank/DDBJ whole genome shotgun (WGS) entry which is preliminary data.</text>
</comment>
<dbReference type="Proteomes" id="UP000821845">
    <property type="component" value="Chromosome 9"/>
</dbReference>
<keyword evidence="2" id="KW-1185">Reference proteome</keyword>
<sequence>MPDSRQVLHCVRDYDVAGVNWRPTLFAEEFLQPHSCCLCRVIPKGTILLPCSHALCEACQRGSLRRKGTGGTCPLCGETFAQYECQAIRISPMKASSLKVIAL</sequence>
<dbReference type="EMBL" id="CM023489">
    <property type="protein sequence ID" value="KAH6921610.1"/>
    <property type="molecule type" value="Genomic_DNA"/>
</dbReference>
<name>A0ACB7RHE1_HYAAI</name>
<reference evidence="1" key="1">
    <citation type="submission" date="2020-05" db="EMBL/GenBank/DDBJ databases">
        <title>Large-scale comparative analyses of tick genomes elucidate their genetic diversity and vector capacities.</title>
        <authorList>
            <person name="Jia N."/>
            <person name="Wang J."/>
            <person name="Shi W."/>
            <person name="Du L."/>
            <person name="Sun Y."/>
            <person name="Zhan W."/>
            <person name="Jiang J."/>
            <person name="Wang Q."/>
            <person name="Zhang B."/>
            <person name="Ji P."/>
            <person name="Sakyi L.B."/>
            <person name="Cui X."/>
            <person name="Yuan T."/>
            <person name="Jiang B."/>
            <person name="Yang W."/>
            <person name="Lam T.T.-Y."/>
            <person name="Chang Q."/>
            <person name="Ding S."/>
            <person name="Wang X."/>
            <person name="Zhu J."/>
            <person name="Ruan X."/>
            <person name="Zhao L."/>
            <person name="Wei J."/>
            <person name="Que T."/>
            <person name="Du C."/>
            <person name="Cheng J."/>
            <person name="Dai P."/>
            <person name="Han X."/>
            <person name="Huang E."/>
            <person name="Gao Y."/>
            <person name="Liu J."/>
            <person name="Shao H."/>
            <person name="Ye R."/>
            <person name="Li L."/>
            <person name="Wei W."/>
            <person name="Wang X."/>
            <person name="Wang C."/>
            <person name="Yang T."/>
            <person name="Huo Q."/>
            <person name="Li W."/>
            <person name="Guo W."/>
            <person name="Chen H."/>
            <person name="Zhou L."/>
            <person name="Ni X."/>
            <person name="Tian J."/>
            <person name="Zhou Y."/>
            <person name="Sheng Y."/>
            <person name="Liu T."/>
            <person name="Pan Y."/>
            <person name="Xia L."/>
            <person name="Li J."/>
            <person name="Zhao F."/>
            <person name="Cao W."/>
        </authorList>
    </citation>
    <scope>NUCLEOTIDE SEQUENCE</scope>
    <source>
        <strain evidence="1">Hyas-2018</strain>
    </source>
</reference>
<proteinExistence type="predicted"/>
<gene>
    <name evidence="1" type="ORF">HPB50_003433</name>
</gene>
<evidence type="ECO:0000313" key="1">
    <source>
        <dbReference type="EMBL" id="KAH6921610.1"/>
    </source>
</evidence>
<protein>
    <submittedName>
        <fullName evidence="1">Uncharacterized protein</fullName>
    </submittedName>
</protein>
<evidence type="ECO:0000313" key="2">
    <source>
        <dbReference type="Proteomes" id="UP000821845"/>
    </source>
</evidence>
<organism evidence="1 2">
    <name type="scientific">Hyalomma asiaticum</name>
    <name type="common">Tick</name>
    <dbReference type="NCBI Taxonomy" id="266040"/>
    <lineage>
        <taxon>Eukaryota</taxon>
        <taxon>Metazoa</taxon>
        <taxon>Ecdysozoa</taxon>
        <taxon>Arthropoda</taxon>
        <taxon>Chelicerata</taxon>
        <taxon>Arachnida</taxon>
        <taxon>Acari</taxon>
        <taxon>Parasitiformes</taxon>
        <taxon>Ixodida</taxon>
        <taxon>Ixodoidea</taxon>
        <taxon>Ixodidae</taxon>
        <taxon>Hyalomminae</taxon>
        <taxon>Hyalomma</taxon>
    </lineage>
</organism>
<accession>A0ACB7RHE1</accession>